<evidence type="ECO:0000313" key="1">
    <source>
        <dbReference type="EMBL" id="MFC4990486.1"/>
    </source>
</evidence>
<evidence type="ECO:0000313" key="2">
    <source>
        <dbReference type="Proteomes" id="UP001595925"/>
    </source>
</evidence>
<reference evidence="1 2" key="1">
    <citation type="journal article" date="2019" name="Int. J. Syst. Evol. Microbiol.">
        <title>The Global Catalogue of Microorganisms (GCM) 10K type strain sequencing project: providing services to taxonomists for standard genome sequencing and annotation.</title>
        <authorList>
            <consortium name="The Broad Institute Genomics Platform"/>
            <consortium name="The Broad Institute Genome Sequencing Center for Infectious Disease"/>
            <person name="Wu L."/>
            <person name="Ma J."/>
        </authorList>
    </citation>
    <scope>NUCLEOTIDE SEQUENCE [LARGE SCALE GENOMIC DNA]</scope>
    <source>
        <strain evidence="1 2">CGMCC 1.15824</strain>
    </source>
</reference>
<sequence length="52" mass="5936">MSLERPTRSNGRDTAEVLADLTGRPVEDFEYDGQIPDIEDLEFHLVEDADEE</sequence>
<dbReference type="Proteomes" id="UP001595925">
    <property type="component" value="Unassembled WGS sequence"/>
</dbReference>
<keyword evidence="2" id="KW-1185">Reference proteome</keyword>
<proteinExistence type="predicted"/>
<name>A0ABD5QL03_9EURY</name>
<protein>
    <submittedName>
        <fullName evidence="1">Uncharacterized protein</fullName>
    </submittedName>
</protein>
<dbReference type="RefSeq" id="WP_224829977.1">
    <property type="nucleotide sequence ID" value="NZ_JAIVEF010000033.1"/>
</dbReference>
<organism evidence="1 2">
    <name type="scientific">Saliphagus infecundisoli</name>
    <dbReference type="NCBI Taxonomy" id="1849069"/>
    <lineage>
        <taxon>Archaea</taxon>
        <taxon>Methanobacteriati</taxon>
        <taxon>Methanobacteriota</taxon>
        <taxon>Stenosarchaea group</taxon>
        <taxon>Halobacteria</taxon>
        <taxon>Halobacteriales</taxon>
        <taxon>Natrialbaceae</taxon>
        <taxon>Saliphagus</taxon>
    </lineage>
</organism>
<dbReference type="EMBL" id="JBHSJG010000075">
    <property type="protein sequence ID" value="MFC4990486.1"/>
    <property type="molecule type" value="Genomic_DNA"/>
</dbReference>
<gene>
    <name evidence="1" type="ORF">ACFPFO_22595</name>
</gene>
<comment type="caution">
    <text evidence="1">The sequence shown here is derived from an EMBL/GenBank/DDBJ whole genome shotgun (WGS) entry which is preliminary data.</text>
</comment>
<accession>A0ABD5QL03</accession>
<dbReference type="AlphaFoldDB" id="A0ABD5QL03"/>